<protein>
    <recommendedName>
        <fullName evidence="4">SPP1 Gp6-like portal protein</fullName>
    </recommendedName>
</protein>
<proteinExistence type="predicted"/>
<comment type="caution">
    <text evidence="2">The sequence shown here is derived from an EMBL/GenBank/DDBJ whole genome shotgun (WGS) entry which is preliminary data.</text>
</comment>
<keyword evidence="3" id="KW-1185">Reference proteome</keyword>
<name>A0ABT9P9T9_9ACTN</name>
<evidence type="ECO:0000256" key="1">
    <source>
        <dbReference type="SAM" id="MobiDB-lite"/>
    </source>
</evidence>
<evidence type="ECO:0000313" key="2">
    <source>
        <dbReference type="EMBL" id="MDP9829462.1"/>
    </source>
</evidence>
<dbReference type="Pfam" id="PF05133">
    <property type="entry name" value="SPP1_portal"/>
    <property type="match status" value="1"/>
</dbReference>
<accession>A0ABT9P9T9</accession>
<dbReference type="InterPro" id="IPR021145">
    <property type="entry name" value="Portal_protein_SPP1_Gp6-like"/>
</dbReference>
<dbReference type="RefSeq" id="WP_307247675.1">
    <property type="nucleotide sequence ID" value="NZ_JAUSQZ010000001.1"/>
</dbReference>
<feature type="compositionally biased region" description="Low complexity" evidence="1">
    <location>
        <begin position="484"/>
        <end position="494"/>
    </location>
</feature>
<feature type="region of interest" description="Disordered" evidence="1">
    <location>
        <begin position="473"/>
        <end position="503"/>
    </location>
</feature>
<dbReference type="Proteomes" id="UP001235712">
    <property type="component" value="Unassembled WGS sequence"/>
</dbReference>
<sequence>MSLVTLPVESRILDDAMPLVRQLDAAHLDELLELALLDDHYNGEQPLSYMAPELIMELGDRLQQVVLHWPDLVTSSVEDRLNVDGFQLGDGAYSEDLWSIWQGNGLDLSSHQAQVDALVMRRSFMIVGQRTAADLDPSSGVGVEVPLITVESPLAMHCILDPRTRRVSSAAKWWTGVGDQGQDESHVTLYTRNATTYLVHRAATNSRPGGWVIDDHNSPGYDEHKLGVVNVVPLINRPRTGSGRREPSLRGSVASKTLGMSELSPILPLSDAACKIATDMMSGAEFHALPRRWATGVDASDFVDRSGNQKSALSRIIGRLWANSDKDVKFGQFPEAQLSNFHETIRLLADLTASIAGLPAHYMGSRADNPSSADAIRSGESRLVTRVERKQRMFGESYEQVLRIALLIRDGRLPEGASAMETKWRDAGTPTVAQAADAVVKKRADRTISQRQAWDDLGYSAAQQARMKAELAQEAEEDARRARLAATPAAPEAPNSGLILPAA</sequence>
<evidence type="ECO:0000313" key="3">
    <source>
        <dbReference type="Proteomes" id="UP001235712"/>
    </source>
</evidence>
<dbReference type="EMBL" id="JAUSQZ010000001">
    <property type="protein sequence ID" value="MDP9829462.1"/>
    <property type="molecule type" value="Genomic_DNA"/>
</dbReference>
<organism evidence="2 3">
    <name type="scientific">Kineosporia succinea</name>
    <dbReference type="NCBI Taxonomy" id="84632"/>
    <lineage>
        <taxon>Bacteria</taxon>
        <taxon>Bacillati</taxon>
        <taxon>Actinomycetota</taxon>
        <taxon>Actinomycetes</taxon>
        <taxon>Kineosporiales</taxon>
        <taxon>Kineosporiaceae</taxon>
        <taxon>Kineosporia</taxon>
    </lineage>
</organism>
<evidence type="ECO:0008006" key="4">
    <source>
        <dbReference type="Google" id="ProtNLM"/>
    </source>
</evidence>
<gene>
    <name evidence="2" type="ORF">J2S57_005211</name>
</gene>
<reference evidence="2 3" key="1">
    <citation type="submission" date="2023-07" db="EMBL/GenBank/DDBJ databases">
        <title>Sequencing the genomes of 1000 actinobacteria strains.</title>
        <authorList>
            <person name="Klenk H.-P."/>
        </authorList>
    </citation>
    <scope>NUCLEOTIDE SEQUENCE [LARGE SCALE GENOMIC DNA]</scope>
    <source>
        <strain evidence="2 3">DSM 44388</strain>
    </source>
</reference>